<dbReference type="SUPFAM" id="SSF56112">
    <property type="entry name" value="Protein kinase-like (PK-like)"/>
    <property type="match status" value="1"/>
</dbReference>
<feature type="compositionally biased region" description="Low complexity" evidence="1">
    <location>
        <begin position="130"/>
        <end position="145"/>
    </location>
</feature>
<reference evidence="3" key="2">
    <citation type="submission" date="2020-07" db="EMBL/GenBank/DDBJ databases">
        <authorList>
            <person name="Vera ALvarez R."/>
            <person name="Arias-Moreno D.M."/>
            <person name="Jimenez-Jacinto V."/>
            <person name="Jimenez-Bremont J.F."/>
            <person name="Swaminathan K."/>
            <person name="Moose S.P."/>
            <person name="Guerrero-Gonzalez M.L."/>
            <person name="Marino-Ramirez L."/>
            <person name="Landsman D."/>
            <person name="Rodriguez-Kessler M."/>
            <person name="Delgado-Sanchez P."/>
        </authorList>
    </citation>
    <scope>NUCLEOTIDE SEQUENCE</scope>
    <source>
        <tissue evidence="3">Cladode</tissue>
    </source>
</reference>
<organism evidence="3">
    <name type="scientific">Opuntia streptacantha</name>
    <name type="common">Prickly pear cactus</name>
    <name type="synonym">Opuntia cardona</name>
    <dbReference type="NCBI Taxonomy" id="393608"/>
    <lineage>
        <taxon>Eukaryota</taxon>
        <taxon>Viridiplantae</taxon>
        <taxon>Streptophyta</taxon>
        <taxon>Embryophyta</taxon>
        <taxon>Tracheophyta</taxon>
        <taxon>Spermatophyta</taxon>
        <taxon>Magnoliopsida</taxon>
        <taxon>eudicotyledons</taxon>
        <taxon>Gunneridae</taxon>
        <taxon>Pentapetalae</taxon>
        <taxon>Caryophyllales</taxon>
        <taxon>Cactineae</taxon>
        <taxon>Cactaceae</taxon>
        <taxon>Opuntioideae</taxon>
        <taxon>Opuntia</taxon>
    </lineage>
</organism>
<evidence type="ECO:0000313" key="3">
    <source>
        <dbReference type="EMBL" id="MBA4631481.1"/>
    </source>
</evidence>
<dbReference type="InterPro" id="IPR011009">
    <property type="entry name" value="Kinase-like_dom_sf"/>
</dbReference>
<reference evidence="3" key="1">
    <citation type="journal article" date="2013" name="J. Plant Res.">
        <title>Effect of fungi and light on seed germination of three Opuntia species from semiarid lands of central Mexico.</title>
        <authorList>
            <person name="Delgado-Sanchez P."/>
            <person name="Jimenez-Bremont J.F."/>
            <person name="Guerrero-Gonzalez Mde L."/>
            <person name="Flores J."/>
        </authorList>
    </citation>
    <scope>NUCLEOTIDE SEQUENCE</scope>
    <source>
        <tissue evidence="3">Cladode</tissue>
    </source>
</reference>
<dbReference type="Gene3D" id="1.10.510.10">
    <property type="entry name" value="Transferase(Phosphotransferase) domain 1"/>
    <property type="match status" value="1"/>
</dbReference>
<feature type="domain" description="Serine-threonine/tyrosine-protein kinase catalytic" evidence="2">
    <location>
        <begin position="1"/>
        <end position="101"/>
    </location>
</feature>
<name>A0A7C9D197_OPUST</name>
<dbReference type="Pfam" id="PF07714">
    <property type="entry name" value="PK_Tyr_Ser-Thr"/>
    <property type="match status" value="1"/>
</dbReference>
<feature type="region of interest" description="Disordered" evidence="1">
    <location>
        <begin position="109"/>
        <end position="145"/>
    </location>
</feature>
<accession>A0A7C9D197</accession>
<dbReference type="PANTHER" id="PTHR27006:SF619">
    <property type="entry name" value="CYSTEINE-RICH RECEPTOR-LIKE PROTEIN KINASE 15"/>
    <property type="match status" value="1"/>
</dbReference>
<proteinExistence type="predicted"/>
<dbReference type="InterPro" id="IPR001245">
    <property type="entry name" value="Ser-Thr/Tyr_kinase_cat_dom"/>
</dbReference>
<evidence type="ECO:0000259" key="2">
    <source>
        <dbReference type="Pfam" id="PF07714"/>
    </source>
</evidence>
<dbReference type="AlphaFoldDB" id="A0A7C9D197"/>
<dbReference type="GO" id="GO:0004672">
    <property type="term" value="F:protein kinase activity"/>
    <property type="evidence" value="ECO:0007669"/>
    <property type="project" value="InterPro"/>
</dbReference>
<dbReference type="PANTHER" id="PTHR27006">
    <property type="entry name" value="PROMASTIGOTE SURFACE ANTIGEN PROTEIN PSA"/>
    <property type="match status" value="1"/>
</dbReference>
<protein>
    <recommendedName>
        <fullName evidence="2">Serine-threonine/tyrosine-protein kinase catalytic domain-containing protein</fullName>
    </recommendedName>
</protein>
<evidence type="ECO:0000256" key="1">
    <source>
        <dbReference type="SAM" id="MobiDB-lite"/>
    </source>
</evidence>
<sequence>MSPEYAMGQFSEKSDVYSFGVLLLEIVSGRKNTTFHRTELSLTLLGHAWKLWNEGQVLSFIDPTVSQPFFQADIIRCIQVGLLCVQELAKDRPSISTVISMLESEVEHLPNPKKPPFTDWDISPDDQHSKSSSANNYSISIIQGR</sequence>
<dbReference type="EMBL" id="GISG01077968">
    <property type="protein sequence ID" value="MBA4631481.1"/>
    <property type="molecule type" value="Transcribed_RNA"/>
</dbReference>